<dbReference type="InterPro" id="IPR013106">
    <property type="entry name" value="Ig_V-set"/>
</dbReference>
<reference evidence="3" key="2">
    <citation type="submission" date="2025-09" db="UniProtKB">
        <authorList>
            <consortium name="Ensembl"/>
        </authorList>
    </citation>
    <scope>IDENTIFICATION</scope>
</reference>
<dbReference type="InterPro" id="IPR013783">
    <property type="entry name" value="Ig-like_fold"/>
</dbReference>
<accession>A0A3Q0SQK5</accession>
<organism evidence="3 4">
    <name type="scientific">Amphilophus citrinellus</name>
    <name type="common">Midas cichlid</name>
    <name type="synonym">Cichlasoma citrinellum</name>
    <dbReference type="NCBI Taxonomy" id="61819"/>
    <lineage>
        <taxon>Eukaryota</taxon>
        <taxon>Metazoa</taxon>
        <taxon>Chordata</taxon>
        <taxon>Craniata</taxon>
        <taxon>Vertebrata</taxon>
        <taxon>Euteleostomi</taxon>
        <taxon>Actinopterygii</taxon>
        <taxon>Neopterygii</taxon>
        <taxon>Teleostei</taxon>
        <taxon>Neoteleostei</taxon>
        <taxon>Acanthomorphata</taxon>
        <taxon>Ovalentaria</taxon>
        <taxon>Cichlomorphae</taxon>
        <taxon>Cichliformes</taxon>
        <taxon>Cichlidae</taxon>
        <taxon>New World cichlids</taxon>
        <taxon>Cichlasomatinae</taxon>
        <taxon>Heroini</taxon>
        <taxon>Amphilophus</taxon>
    </lineage>
</organism>
<sequence>MSESLKAVSEGAAVSLPCYVSTTGSACWSLRWEKNGTVVFERSFNESRVSVPSDWYQRADLSLTLKRPEVKDQGVYYCDIDKAEKHRSAVRLIVRVIVPKSMFKGSTRGAGGETSQREEGMKLRGVSNGGGLLSNSQEDVEGEDVEDRGSERDQQQMFMSNGFH</sequence>
<evidence type="ECO:0000259" key="2">
    <source>
        <dbReference type="PROSITE" id="PS50835"/>
    </source>
</evidence>
<dbReference type="Pfam" id="PF07686">
    <property type="entry name" value="V-set"/>
    <property type="match status" value="1"/>
</dbReference>
<dbReference type="Proteomes" id="UP000261340">
    <property type="component" value="Unplaced"/>
</dbReference>
<dbReference type="GeneTree" id="ENSGT00940000177420"/>
<dbReference type="PROSITE" id="PS51257">
    <property type="entry name" value="PROKAR_LIPOPROTEIN"/>
    <property type="match status" value="1"/>
</dbReference>
<evidence type="ECO:0000313" key="4">
    <source>
        <dbReference type="Proteomes" id="UP000261340"/>
    </source>
</evidence>
<dbReference type="InterPro" id="IPR036179">
    <property type="entry name" value="Ig-like_dom_sf"/>
</dbReference>
<dbReference type="SUPFAM" id="SSF48726">
    <property type="entry name" value="Immunoglobulin"/>
    <property type="match status" value="1"/>
</dbReference>
<proteinExistence type="predicted"/>
<dbReference type="STRING" id="61819.ENSACIP00000024008"/>
<dbReference type="Ensembl" id="ENSACIT00000024642.1">
    <property type="protein sequence ID" value="ENSACIP00000024008.1"/>
    <property type="gene ID" value="ENSACIG00000018655.1"/>
</dbReference>
<dbReference type="PROSITE" id="PS50835">
    <property type="entry name" value="IG_LIKE"/>
    <property type="match status" value="1"/>
</dbReference>
<keyword evidence="4" id="KW-1185">Reference proteome</keyword>
<evidence type="ECO:0000256" key="1">
    <source>
        <dbReference type="SAM" id="MobiDB-lite"/>
    </source>
</evidence>
<dbReference type="SMART" id="SM00409">
    <property type="entry name" value="IG"/>
    <property type="match status" value="1"/>
</dbReference>
<protein>
    <recommendedName>
        <fullName evidence="2">Ig-like domain-containing protein</fullName>
    </recommendedName>
</protein>
<evidence type="ECO:0000313" key="3">
    <source>
        <dbReference type="Ensembl" id="ENSACIP00000024008.1"/>
    </source>
</evidence>
<feature type="region of interest" description="Disordered" evidence="1">
    <location>
        <begin position="105"/>
        <end position="164"/>
    </location>
</feature>
<feature type="domain" description="Ig-like" evidence="2">
    <location>
        <begin position="1"/>
        <end position="88"/>
    </location>
</feature>
<name>A0A3Q0SQK5_AMPCI</name>
<dbReference type="Gene3D" id="2.60.40.10">
    <property type="entry name" value="Immunoglobulins"/>
    <property type="match status" value="1"/>
</dbReference>
<dbReference type="AlphaFoldDB" id="A0A3Q0SQK5"/>
<dbReference type="InterPro" id="IPR003599">
    <property type="entry name" value="Ig_sub"/>
</dbReference>
<feature type="compositionally biased region" description="Polar residues" evidence="1">
    <location>
        <begin position="155"/>
        <end position="164"/>
    </location>
</feature>
<reference evidence="3" key="1">
    <citation type="submission" date="2025-08" db="UniProtKB">
        <authorList>
            <consortium name="Ensembl"/>
        </authorList>
    </citation>
    <scope>IDENTIFICATION</scope>
</reference>
<dbReference type="InterPro" id="IPR007110">
    <property type="entry name" value="Ig-like_dom"/>
</dbReference>